<sequence length="187" mass="21537">NALQNGLFQVPPLEPITLSPLPNFLRAPDYCIPKLKREFKENDTYFDDVRKHVESNDIAGAYDAVYAKATEMCTNEQVERMKALEKKYATIRQGVEAVGFKLDIGSHEYILIQKRPQYLKFELAPEYNKQIKDQVLQWLRDDNFMALSGFLVREGMANMHNATRSSQFMQISLPLGSMQFEQALNPI</sequence>
<dbReference type="Proteomes" id="UP000271889">
    <property type="component" value="Unassembled WGS sequence"/>
</dbReference>
<dbReference type="EMBL" id="UYRV01023700">
    <property type="protein sequence ID" value="VDK74099.1"/>
    <property type="molecule type" value="Genomic_DNA"/>
</dbReference>
<gene>
    <name evidence="1" type="ORF">CGOC_LOCUS6994</name>
</gene>
<evidence type="ECO:0000313" key="1">
    <source>
        <dbReference type="EMBL" id="VDK74099.1"/>
    </source>
</evidence>
<keyword evidence="2" id="KW-1185">Reference proteome</keyword>
<organism evidence="1 2">
    <name type="scientific">Cylicostephanus goldi</name>
    <name type="common">Nematode worm</name>
    <dbReference type="NCBI Taxonomy" id="71465"/>
    <lineage>
        <taxon>Eukaryota</taxon>
        <taxon>Metazoa</taxon>
        <taxon>Ecdysozoa</taxon>
        <taxon>Nematoda</taxon>
        <taxon>Chromadorea</taxon>
        <taxon>Rhabditida</taxon>
        <taxon>Rhabditina</taxon>
        <taxon>Rhabditomorpha</taxon>
        <taxon>Strongyloidea</taxon>
        <taxon>Strongylidae</taxon>
        <taxon>Cylicostephanus</taxon>
    </lineage>
</organism>
<feature type="non-terminal residue" evidence="1">
    <location>
        <position position="1"/>
    </location>
</feature>
<name>A0A3P6SSI4_CYLGO</name>
<dbReference type="OrthoDB" id="5855280at2759"/>
<proteinExistence type="predicted"/>
<accession>A0A3P6SSI4</accession>
<dbReference type="AlphaFoldDB" id="A0A3P6SSI4"/>
<evidence type="ECO:0000313" key="2">
    <source>
        <dbReference type="Proteomes" id="UP000271889"/>
    </source>
</evidence>
<protein>
    <submittedName>
        <fullName evidence="1">Uncharacterized protein</fullName>
    </submittedName>
</protein>
<reference evidence="1 2" key="1">
    <citation type="submission" date="2018-11" db="EMBL/GenBank/DDBJ databases">
        <authorList>
            <consortium name="Pathogen Informatics"/>
        </authorList>
    </citation>
    <scope>NUCLEOTIDE SEQUENCE [LARGE SCALE GENOMIC DNA]</scope>
</reference>